<dbReference type="RefSeq" id="WP_279300108.1">
    <property type="nucleotide sequence ID" value="NZ_JAOTIF010000041.1"/>
</dbReference>
<reference evidence="1" key="2">
    <citation type="submission" date="2023-04" db="EMBL/GenBank/DDBJ databases">
        <title>Paracnuella aquatica gen. nov., sp. nov., a member of the family Chitinophagaceae isolated from a hot spring.</title>
        <authorList>
            <person name="Wang C."/>
        </authorList>
    </citation>
    <scope>NUCLEOTIDE SEQUENCE</scope>
    <source>
        <strain evidence="1">LB-8</strain>
    </source>
</reference>
<organism evidence="1 2">
    <name type="scientific">Paraflavisolibacter caeni</name>
    <dbReference type="NCBI Taxonomy" id="2982496"/>
    <lineage>
        <taxon>Bacteria</taxon>
        <taxon>Pseudomonadati</taxon>
        <taxon>Bacteroidota</taxon>
        <taxon>Chitinophagia</taxon>
        <taxon>Chitinophagales</taxon>
        <taxon>Chitinophagaceae</taxon>
        <taxon>Paraflavisolibacter</taxon>
    </lineage>
</organism>
<reference evidence="1" key="1">
    <citation type="submission" date="2022-09" db="EMBL/GenBank/DDBJ databases">
        <authorList>
            <person name="Yuan C."/>
            <person name="Ke Z."/>
        </authorList>
    </citation>
    <scope>NUCLEOTIDE SEQUENCE</scope>
    <source>
        <strain evidence="1">LB-8</strain>
    </source>
</reference>
<keyword evidence="2" id="KW-1185">Reference proteome</keyword>
<protein>
    <submittedName>
        <fullName evidence="1">Uncharacterized protein</fullName>
    </submittedName>
</protein>
<evidence type="ECO:0000313" key="1">
    <source>
        <dbReference type="EMBL" id="MCU7552670.1"/>
    </source>
</evidence>
<accession>A0A9X2Y0Z0</accession>
<name>A0A9X2Y0Z0_9BACT</name>
<evidence type="ECO:0000313" key="2">
    <source>
        <dbReference type="Proteomes" id="UP001155483"/>
    </source>
</evidence>
<proteinExistence type="predicted"/>
<dbReference type="AlphaFoldDB" id="A0A9X2Y0Z0"/>
<gene>
    <name evidence="1" type="ORF">OCK74_26355</name>
</gene>
<sequence length="201" mass="23708">MKQVYINSKERVVIKDGKQVPFLLLGMIRGSIGKCFVVKHYRGNKKKKWKKRIVITRYPDMSGIVASEKQRVRRDLFKEAVVYARWILSDAERKEAFRKTLPRKKRKHVYQAAIRLYMRMQGDKQWLRKQLAVRGMMSTGRREIADVRVVKGEWMVGNGNRQLISHDERGACMMVWQKRVDRCLELAGNHGLEDHLEALRI</sequence>
<dbReference type="Proteomes" id="UP001155483">
    <property type="component" value="Unassembled WGS sequence"/>
</dbReference>
<dbReference type="EMBL" id="JAOTIF010000041">
    <property type="protein sequence ID" value="MCU7552670.1"/>
    <property type="molecule type" value="Genomic_DNA"/>
</dbReference>
<comment type="caution">
    <text evidence="1">The sequence shown here is derived from an EMBL/GenBank/DDBJ whole genome shotgun (WGS) entry which is preliminary data.</text>
</comment>